<dbReference type="PANTHER" id="PTHR10605:SF56">
    <property type="entry name" value="BIFUNCTIONAL HEPARAN SULFATE N-DEACETYLASE_N-SULFOTRANSFERASE"/>
    <property type="match status" value="1"/>
</dbReference>
<organism evidence="4 5">
    <name type="scientific">Salinimicrobium gaetbulicola</name>
    <dbReference type="NCBI Taxonomy" id="999702"/>
    <lineage>
        <taxon>Bacteria</taxon>
        <taxon>Pseudomonadati</taxon>
        <taxon>Bacteroidota</taxon>
        <taxon>Flavobacteriia</taxon>
        <taxon>Flavobacteriales</taxon>
        <taxon>Flavobacteriaceae</taxon>
        <taxon>Salinimicrobium</taxon>
    </lineage>
</organism>
<dbReference type="EMBL" id="JBHTJP010000035">
    <property type="protein sequence ID" value="MFD0977933.1"/>
    <property type="molecule type" value="Genomic_DNA"/>
</dbReference>
<dbReference type="SUPFAM" id="SSF52540">
    <property type="entry name" value="P-loop containing nucleoside triphosphate hydrolases"/>
    <property type="match status" value="1"/>
</dbReference>
<sequence length="289" mass="34606">MKQPNFLIIGSPKSGTTSLYQYLSQHPEIEFSDRKEPKFFCWKDRDLDFCGNEKVLEQIKQSTIQDLNSYLMLFQKKEARFIGEASADYFHTEIAPQNIREFNPRMKLILILRNPIERAYSDWRHNVKMGYEPVKSFRKAIACIGERRLRNGVPYFEYLEKGNYSKHLKRYYEFFDPENILVVTFDELEKDANVVCNQIIHFLGIQESFHFNVEKVHMKNSYTPKYYVFHRWAKKLGTLSSSLELLIKDMNALPKKISRKEKVILLDYYKKEILELEKLINRDLQHWIH</sequence>
<name>A0ABW3IIN0_9FLAO</name>
<evidence type="ECO:0000313" key="5">
    <source>
        <dbReference type="Proteomes" id="UP001597100"/>
    </source>
</evidence>
<keyword evidence="5" id="KW-1185">Reference proteome</keyword>
<comment type="caution">
    <text evidence="4">The sequence shown here is derived from an EMBL/GenBank/DDBJ whole genome shotgun (WGS) entry which is preliminary data.</text>
</comment>
<evidence type="ECO:0000256" key="1">
    <source>
        <dbReference type="ARBA" id="ARBA00022679"/>
    </source>
</evidence>
<dbReference type="Gene3D" id="3.40.50.300">
    <property type="entry name" value="P-loop containing nucleotide triphosphate hydrolases"/>
    <property type="match status" value="1"/>
</dbReference>
<dbReference type="PANTHER" id="PTHR10605">
    <property type="entry name" value="HEPARAN SULFATE SULFOTRANSFERASE"/>
    <property type="match status" value="1"/>
</dbReference>
<reference evidence="5" key="1">
    <citation type="journal article" date="2019" name="Int. J. Syst. Evol. Microbiol.">
        <title>The Global Catalogue of Microorganisms (GCM) 10K type strain sequencing project: providing services to taxonomists for standard genome sequencing and annotation.</title>
        <authorList>
            <consortium name="The Broad Institute Genomics Platform"/>
            <consortium name="The Broad Institute Genome Sequencing Center for Infectious Disease"/>
            <person name="Wu L."/>
            <person name="Ma J."/>
        </authorList>
    </citation>
    <scope>NUCLEOTIDE SEQUENCE [LARGE SCALE GENOMIC DNA]</scope>
    <source>
        <strain evidence="5">CCUG 60898</strain>
    </source>
</reference>
<keyword evidence="2" id="KW-0325">Glycoprotein</keyword>
<dbReference type="InterPro" id="IPR027417">
    <property type="entry name" value="P-loop_NTPase"/>
</dbReference>
<protein>
    <submittedName>
        <fullName evidence="4">Sulfotransferase domain-containing protein</fullName>
    </submittedName>
</protein>
<dbReference type="InterPro" id="IPR000863">
    <property type="entry name" value="Sulfotransferase_dom"/>
</dbReference>
<proteinExistence type="predicted"/>
<evidence type="ECO:0000259" key="3">
    <source>
        <dbReference type="Pfam" id="PF00685"/>
    </source>
</evidence>
<accession>A0ABW3IIN0</accession>
<dbReference type="Proteomes" id="UP001597100">
    <property type="component" value="Unassembled WGS sequence"/>
</dbReference>
<evidence type="ECO:0000313" key="4">
    <source>
        <dbReference type="EMBL" id="MFD0977933.1"/>
    </source>
</evidence>
<evidence type="ECO:0000256" key="2">
    <source>
        <dbReference type="ARBA" id="ARBA00023180"/>
    </source>
</evidence>
<feature type="domain" description="Sulfotransferase" evidence="3">
    <location>
        <begin position="4"/>
        <end position="219"/>
    </location>
</feature>
<dbReference type="InterPro" id="IPR037359">
    <property type="entry name" value="NST/OST"/>
</dbReference>
<keyword evidence="1" id="KW-0808">Transferase</keyword>
<dbReference type="Pfam" id="PF00685">
    <property type="entry name" value="Sulfotransfer_1"/>
    <property type="match status" value="1"/>
</dbReference>
<gene>
    <name evidence="4" type="ORF">ACFQ1G_14140</name>
</gene>
<dbReference type="RefSeq" id="WP_380740625.1">
    <property type="nucleotide sequence ID" value="NZ_JBHTJP010000035.1"/>
</dbReference>